<organism evidence="2 3">
    <name type="scientific">Thalassospira lucentensis</name>
    <dbReference type="NCBI Taxonomy" id="168935"/>
    <lineage>
        <taxon>Bacteria</taxon>
        <taxon>Pseudomonadati</taxon>
        <taxon>Pseudomonadota</taxon>
        <taxon>Alphaproteobacteria</taxon>
        <taxon>Rhodospirillales</taxon>
        <taxon>Thalassospiraceae</taxon>
        <taxon>Thalassospira</taxon>
    </lineage>
</organism>
<accession>A0A154L701</accession>
<evidence type="ECO:0000313" key="2">
    <source>
        <dbReference type="EMBL" id="KZB65803.1"/>
    </source>
</evidence>
<reference evidence="2 3" key="1">
    <citation type="submission" date="2015-12" db="EMBL/GenBank/DDBJ databases">
        <title>Genome sequence of Thalassospira lucentensis MCCC 1A02072.</title>
        <authorList>
            <person name="Lu L."/>
            <person name="Lai Q."/>
            <person name="Shao Z."/>
            <person name="Qian P."/>
        </authorList>
    </citation>
    <scope>NUCLEOTIDE SEQUENCE [LARGE SCALE GENOMIC DNA]</scope>
    <source>
        <strain evidence="2 3">MCCC 1A02072</strain>
    </source>
</reference>
<dbReference type="OrthoDB" id="7360429at2"/>
<name>A0A154L701_9PROT</name>
<comment type="caution">
    <text evidence="2">The sequence shown here is derived from an EMBL/GenBank/DDBJ whole genome shotgun (WGS) entry which is preliminary data.</text>
</comment>
<feature type="compositionally biased region" description="Polar residues" evidence="1">
    <location>
        <begin position="1"/>
        <end position="14"/>
    </location>
</feature>
<dbReference type="EMBL" id="LPVY01000008">
    <property type="protein sequence ID" value="KZB65803.1"/>
    <property type="molecule type" value="Genomic_DNA"/>
</dbReference>
<protein>
    <submittedName>
        <fullName evidence="2">Uncharacterized protein</fullName>
    </submittedName>
</protein>
<dbReference type="Proteomes" id="UP000076335">
    <property type="component" value="Unassembled WGS sequence"/>
</dbReference>
<evidence type="ECO:0000256" key="1">
    <source>
        <dbReference type="SAM" id="MobiDB-lite"/>
    </source>
</evidence>
<sequence length="76" mass="8103">MATNRIGSSTTQTGLHDARSMPQGVPSGVRGRVAANTDQPSSDSFIAAQLARLRNLIAADQIDHNARRGTYLNIVL</sequence>
<gene>
    <name evidence="2" type="ORF">AUP42_17750</name>
</gene>
<feature type="region of interest" description="Disordered" evidence="1">
    <location>
        <begin position="1"/>
        <end position="40"/>
    </location>
</feature>
<dbReference type="RefSeq" id="WP_062951299.1">
    <property type="nucleotide sequence ID" value="NZ_LPVY01000008.1"/>
</dbReference>
<dbReference type="AlphaFoldDB" id="A0A154L701"/>
<proteinExistence type="predicted"/>
<evidence type="ECO:0000313" key="3">
    <source>
        <dbReference type="Proteomes" id="UP000076335"/>
    </source>
</evidence>